<sequence length="57" mass="6595">MVNHFVPFITSLTDLSKRGAFKNRIRTLLYSNEEQGHNPLPEKETISVIKNNLKLLK</sequence>
<evidence type="ECO:0000313" key="1">
    <source>
        <dbReference type="EMBL" id="THG88589.1"/>
    </source>
</evidence>
<dbReference type="EMBL" id="JALP01000362">
    <property type="protein sequence ID" value="THG88589.1"/>
    <property type="molecule type" value="Genomic_DNA"/>
</dbReference>
<organism evidence="1 2">
    <name type="scientific">Alkalihalobacillus alcalophilus ATCC 27647 = CGMCC 1.3604</name>
    <dbReference type="NCBI Taxonomy" id="1218173"/>
    <lineage>
        <taxon>Bacteria</taxon>
        <taxon>Bacillati</taxon>
        <taxon>Bacillota</taxon>
        <taxon>Bacilli</taxon>
        <taxon>Bacillales</taxon>
        <taxon>Bacillaceae</taxon>
        <taxon>Alkalihalobacillus</taxon>
    </lineage>
</organism>
<reference evidence="1 2" key="1">
    <citation type="submission" date="2014-01" db="EMBL/GenBank/DDBJ databases">
        <title>Draft genome sequencing of Bacillus alcalophilus CGMCC 1.3604.</title>
        <authorList>
            <person name="Yang J."/>
            <person name="Diao L."/>
            <person name="Yang S."/>
        </authorList>
    </citation>
    <scope>NUCLEOTIDE SEQUENCE [LARGE SCALE GENOMIC DNA]</scope>
    <source>
        <strain evidence="1 2">CGMCC 1.3604</strain>
    </source>
</reference>
<comment type="caution">
    <text evidence="1">The sequence shown here is derived from an EMBL/GenBank/DDBJ whole genome shotgun (WGS) entry which is preliminary data.</text>
</comment>
<accession>A0A4S4JYC7</accession>
<dbReference type="RefSeq" id="WP_160173412.1">
    <property type="nucleotide sequence ID" value="NZ_ALPT02000043.1"/>
</dbReference>
<evidence type="ECO:0000313" key="2">
    <source>
        <dbReference type="Proteomes" id="UP000297014"/>
    </source>
</evidence>
<name>A0A4S4JYC7_ALKAL</name>
<proteinExistence type="predicted"/>
<protein>
    <submittedName>
        <fullName evidence="1">Uncharacterized protein</fullName>
    </submittedName>
</protein>
<dbReference type="AlphaFoldDB" id="A0A4S4JYC7"/>
<gene>
    <name evidence="1" type="ORF">AJ85_02105</name>
</gene>
<dbReference type="Proteomes" id="UP000297014">
    <property type="component" value="Unassembled WGS sequence"/>
</dbReference>